<sequence length="42" mass="5122">MTEDAWKDPREGDTRRLTDESFIIMCSECKERIIEFENERIK</sequence>
<evidence type="ECO:0000313" key="2">
    <source>
        <dbReference type="Proteomes" id="UP000000311"/>
    </source>
</evidence>
<dbReference type="AlphaFoldDB" id="E2A9F8"/>
<gene>
    <name evidence="1" type="ORF">EAG_04760</name>
</gene>
<accession>E2A9F8</accession>
<protein>
    <submittedName>
        <fullName evidence="1">Uncharacterized protein</fullName>
    </submittedName>
</protein>
<proteinExistence type="predicted"/>
<reference evidence="1 2" key="1">
    <citation type="journal article" date="2010" name="Science">
        <title>Genomic comparison of the ants Camponotus floridanus and Harpegnathos saltator.</title>
        <authorList>
            <person name="Bonasio R."/>
            <person name="Zhang G."/>
            <person name="Ye C."/>
            <person name="Mutti N.S."/>
            <person name="Fang X."/>
            <person name="Qin N."/>
            <person name="Donahue G."/>
            <person name="Yang P."/>
            <person name="Li Q."/>
            <person name="Li C."/>
            <person name="Zhang P."/>
            <person name="Huang Z."/>
            <person name="Berger S.L."/>
            <person name="Reinberg D."/>
            <person name="Wang J."/>
            <person name="Liebig J."/>
        </authorList>
    </citation>
    <scope>NUCLEOTIDE SEQUENCE [LARGE SCALE GENOMIC DNA]</scope>
    <source>
        <strain evidence="2">C129</strain>
    </source>
</reference>
<organism evidence="2">
    <name type="scientific">Camponotus floridanus</name>
    <name type="common">Florida carpenter ant</name>
    <dbReference type="NCBI Taxonomy" id="104421"/>
    <lineage>
        <taxon>Eukaryota</taxon>
        <taxon>Metazoa</taxon>
        <taxon>Ecdysozoa</taxon>
        <taxon>Arthropoda</taxon>
        <taxon>Hexapoda</taxon>
        <taxon>Insecta</taxon>
        <taxon>Pterygota</taxon>
        <taxon>Neoptera</taxon>
        <taxon>Endopterygota</taxon>
        <taxon>Hymenoptera</taxon>
        <taxon>Apocrita</taxon>
        <taxon>Aculeata</taxon>
        <taxon>Formicoidea</taxon>
        <taxon>Formicidae</taxon>
        <taxon>Formicinae</taxon>
        <taxon>Camponotus</taxon>
    </lineage>
</organism>
<dbReference type="InParanoid" id="E2A9F8"/>
<dbReference type="EMBL" id="GL437855">
    <property type="protein sequence ID" value="EFN69931.1"/>
    <property type="molecule type" value="Genomic_DNA"/>
</dbReference>
<evidence type="ECO:0000313" key="1">
    <source>
        <dbReference type="EMBL" id="EFN69931.1"/>
    </source>
</evidence>
<name>E2A9F8_CAMFO</name>
<keyword evidence="2" id="KW-1185">Reference proteome</keyword>
<dbReference type="Proteomes" id="UP000000311">
    <property type="component" value="Unassembled WGS sequence"/>
</dbReference>